<evidence type="ECO:0000313" key="3">
    <source>
        <dbReference type="Proteomes" id="UP001054252"/>
    </source>
</evidence>
<sequence length="200" mass="22637">MYSKLLLIGVLQWWHFIGVRIFIFDHNFTIVLHHHNPLVWTLTRYVTPALTSKALNIMISSSRSVGFTLRFTVGVLNLMPKLTRVPCSSSPPTLCTRRTPQPPPPIFRPEIRQSLGISLYFLVLEHLLDPENPESTLVFFPCPRAVSVGCDSWAFLSHESPAENSRRPLSPCSFGSCWKILVMGVTLAHVDMFTDMIGLF</sequence>
<evidence type="ECO:0000313" key="2">
    <source>
        <dbReference type="EMBL" id="GKU99787.1"/>
    </source>
</evidence>
<dbReference type="EMBL" id="BPVZ01000014">
    <property type="protein sequence ID" value="GKU99787.1"/>
    <property type="molecule type" value="Genomic_DNA"/>
</dbReference>
<gene>
    <name evidence="2" type="ORF">SLEP1_g12581</name>
</gene>
<keyword evidence="3" id="KW-1185">Reference proteome</keyword>
<dbReference type="AlphaFoldDB" id="A0AAV5IN55"/>
<feature type="signal peptide" evidence="1">
    <location>
        <begin position="1"/>
        <end position="21"/>
    </location>
</feature>
<accession>A0AAV5IN55</accession>
<organism evidence="2 3">
    <name type="scientific">Rubroshorea leprosula</name>
    <dbReference type="NCBI Taxonomy" id="152421"/>
    <lineage>
        <taxon>Eukaryota</taxon>
        <taxon>Viridiplantae</taxon>
        <taxon>Streptophyta</taxon>
        <taxon>Embryophyta</taxon>
        <taxon>Tracheophyta</taxon>
        <taxon>Spermatophyta</taxon>
        <taxon>Magnoliopsida</taxon>
        <taxon>eudicotyledons</taxon>
        <taxon>Gunneridae</taxon>
        <taxon>Pentapetalae</taxon>
        <taxon>rosids</taxon>
        <taxon>malvids</taxon>
        <taxon>Malvales</taxon>
        <taxon>Dipterocarpaceae</taxon>
        <taxon>Rubroshorea</taxon>
    </lineage>
</organism>
<comment type="caution">
    <text evidence="2">The sequence shown here is derived from an EMBL/GenBank/DDBJ whole genome shotgun (WGS) entry which is preliminary data.</text>
</comment>
<evidence type="ECO:0000256" key="1">
    <source>
        <dbReference type="SAM" id="SignalP"/>
    </source>
</evidence>
<dbReference type="Proteomes" id="UP001054252">
    <property type="component" value="Unassembled WGS sequence"/>
</dbReference>
<name>A0AAV5IN55_9ROSI</name>
<feature type="chain" id="PRO_5043394463" evidence="1">
    <location>
        <begin position="22"/>
        <end position="200"/>
    </location>
</feature>
<keyword evidence="1" id="KW-0732">Signal</keyword>
<reference evidence="2 3" key="1">
    <citation type="journal article" date="2021" name="Commun. Biol.">
        <title>The genome of Shorea leprosula (Dipterocarpaceae) highlights the ecological relevance of drought in aseasonal tropical rainforests.</title>
        <authorList>
            <person name="Ng K.K.S."/>
            <person name="Kobayashi M.J."/>
            <person name="Fawcett J.A."/>
            <person name="Hatakeyama M."/>
            <person name="Paape T."/>
            <person name="Ng C.H."/>
            <person name="Ang C.C."/>
            <person name="Tnah L.H."/>
            <person name="Lee C.T."/>
            <person name="Nishiyama T."/>
            <person name="Sese J."/>
            <person name="O'Brien M.J."/>
            <person name="Copetti D."/>
            <person name="Mohd Noor M.I."/>
            <person name="Ong R.C."/>
            <person name="Putra M."/>
            <person name="Sireger I.Z."/>
            <person name="Indrioko S."/>
            <person name="Kosugi Y."/>
            <person name="Izuno A."/>
            <person name="Isagi Y."/>
            <person name="Lee S.L."/>
            <person name="Shimizu K.K."/>
        </authorList>
    </citation>
    <scope>NUCLEOTIDE SEQUENCE [LARGE SCALE GENOMIC DNA]</scope>
    <source>
        <strain evidence="2">214</strain>
    </source>
</reference>
<proteinExistence type="predicted"/>
<protein>
    <submittedName>
        <fullName evidence="2">Uncharacterized protein</fullName>
    </submittedName>
</protein>